<name>A0A226F2L3_FOLCA</name>
<comment type="caution">
    <text evidence="1">The sequence shown here is derived from an EMBL/GenBank/DDBJ whole genome shotgun (WGS) entry which is preliminary data.</text>
</comment>
<evidence type="ECO:0000313" key="1">
    <source>
        <dbReference type="EMBL" id="OXA63718.1"/>
    </source>
</evidence>
<gene>
    <name evidence="1" type="ORF">Fcan01_01544</name>
</gene>
<dbReference type="AlphaFoldDB" id="A0A226F2L3"/>
<protein>
    <submittedName>
        <fullName evidence="1">Uncharacterized protein</fullName>
    </submittedName>
</protein>
<sequence length="372" mass="42861">MVKVKCTGLFAKITQPITAGEVWKWGPIPLEDRERTPLNLIQRGIEEKLIPQEPESFTPSKFGANLQQFSKDREEQAQFQEINEAIKEEERYRSNPKKHHEPCEALESAILDAEIQEWLKNGNTLFLGSQRPLNIIMNNASSNRGYKITLKKISAQIYDMFVDSRNLYYSLDDTYQKRTAIGKIAEDKILRKSVLNAGNSAMGVKIYGIFYIDLTPTIRFLYHSEIDYGNNCGNVGLELKTKAFFLGENEERENFLESTKLYSCKLKEIYCKALLSGLNTAVMAIVQAETRSRTRNNGKNFVIKTMRFYNTGEIPKSTKGIWTKEEIEQELQYFQEFLQTDQFTQETSDPRKNLFEIVGKKVRGGKTLIMIH</sequence>
<dbReference type="EMBL" id="LNIX01000001">
    <property type="protein sequence ID" value="OXA63718.1"/>
    <property type="molecule type" value="Genomic_DNA"/>
</dbReference>
<organism evidence="1 2">
    <name type="scientific">Folsomia candida</name>
    <name type="common">Springtail</name>
    <dbReference type="NCBI Taxonomy" id="158441"/>
    <lineage>
        <taxon>Eukaryota</taxon>
        <taxon>Metazoa</taxon>
        <taxon>Ecdysozoa</taxon>
        <taxon>Arthropoda</taxon>
        <taxon>Hexapoda</taxon>
        <taxon>Collembola</taxon>
        <taxon>Entomobryomorpha</taxon>
        <taxon>Isotomoidea</taxon>
        <taxon>Isotomidae</taxon>
        <taxon>Proisotominae</taxon>
        <taxon>Folsomia</taxon>
    </lineage>
</organism>
<proteinExistence type="predicted"/>
<evidence type="ECO:0000313" key="2">
    <source>
        <dbReference type="Proteomes" id="UP000198287"/>
    </source>
</evidence>
<accession>A0A226F2L3</accession>
<dbReference type="Proteomes" id="UP000198287">
    <property type="component" value="Unassembled WGS sequence"/>
</dbReference>
<keyword evidence="2" id="KW-1185">Reference proteome</keyword>
<reference evidence="1 2" key="1">
    <citation type="submission" date="2015-12" db="EMBL/GenBank/DDBJ databases">
        <title>The genome of Folsomia candida.</title>
        <authorList>
            <person name="Faddeeva A."/>
            <person name="Derks M.F."/>
            <person name="Anvar Y."/>
            <person name="Smit S."/>
            <person name="Van Straalen N."/>
            <person name="Roelofs D."/>
        </authorList>
    </citation>
    <scope>NUCLEOTIDE SEQUENCE [LARGE SCALE GENOMIC DNA]</scope>
    <source>
        <strain evidence="1 2">VU population</strain>
        <tissue evidence="1">Whole body</tissue>
    </source>
</reference>